<dbReference type="Gene3D" id="3.40.309.10">
    <property type="entry name" value="Aldehyde Dehydrogenase, Chain A, domain 2"/>
    <property type="match status" value="1"/>
</dbReference>
<comment type="similarity">
    <text evidence="1 4">Belongs to the aldehyde dehydrogenase family.</text>
</comment>
<dbReference type="InterPro" id="IPR016162">
    <property type="entry name" value="Ald_DH_N"/>
</dbReference>
<dbReference type="FunFam" id="3.40.309.10:FF:000012">
    <property type="entry name" value="Betaine aldehyde dehydrogenase"/>
    <property type="match status" value="1"/>
</dbReference>
<keyword evidence="2 4" id="KW-0560">Oxidoreductase</keyword>
<feature type="domain" description="Aldehyde dehydrogenase" evidence="5">
    <location>
        <begin position="36"/>
        <end position="498"/>
    </location>
</feature>
<protein>
    <submittedName>
        <fullName evidence="6">Acyl-CoA reductase-like NAD-dependent aldehyde dehydrogenase</fullName>
    </submittedName>
</protein>
<dbReference type="EMBL" id="QGTL01000021">
    <property type="protein sequence ID" value="PWV67554.1"/>
    <property type="molecule type" value="Genomic_DNA"/>
</dbReference>
<dbReference type="PANTHER" id="PTHR11699">
    <property type="entry name" value="ALDEHYDE DEHYDROGENASE-RELATED"/>
    <property type="match status" value="1"/>
</dbReference>
<dbReference type="SUPFAM" id="SSF53720">
    <property type="entry name" value="ALDH-like"/>
    <property type="match status" value="1"/>
</dbReference>
<dbReference type="Pfam" id="PF00171">
    <property type="entry name" value="Aldedh"/>
    <property type="match status" value="1"/>
</dbReference>
<reference evidence="6 7" key="1">
    <citation type="submission" date="2018-05" db="EMBL/GenBank/DDBJ databases">
        <title>Genomic Encyclopedia of Type Strains, Phase IV (KMG-IV): sequencing the most valuable type-strain genomes for metagenomic binning, comparative biology and taxonomic classification.</title>
        <authorList>
            <person name="Goeker M."/>
        </authorList>
    </citation>
    <scope>NUCLEOTIDE SEQUENCE [LARGE SCALE GENOMIC DNA]</scope>
    <source>
        <strain evidence="6 7">DSM 44717</strain>
    </source>
</reference>
<comment type="caution">
    <text evidence="6">The sequence shown here is derived from an EMBL/GenBank/DDBJ whole genome shotgun (WGS) entry which is preliminary data.</text>
</comment>
<dbReference type="InterPro" id="IPR029510">
    <property type="entry name" value="Ald_DH_CS_GLU"/>
</dbReference>
<evidence type="ECO:0000256" key="4">
    <source>
        <dbReference type="RuleBase" id="RU003345"/>
    </source>
</evidence>
<dbReference type="FunFam" id="3.40.605.10:FF:000007">
    <property type="entry name" value="NAD/NADP-dependent betaine aldehyde dehydrogenase"/>
    <property type="match status" value="1"/>
</dbReference>
<accession>A0A317N0Z1</accession>
<evidence type="ECO:0000256" key="1">
    <source>
        <dbReference type="ARBA" id="ARBA00009986"/>
    </source>
</evidence>
<proteinExistence type="inferred from homology"/>
<dbReference type="AlphaFoldDB" id="A0A317N0Z1"/>
<evidence type="ECO:0000256" key="3">
    <source>
        <dbReference type="PROSITE-ProRule" id="PRU10007"/>
    </source>
</evidence>
<dbReference type="RefSeq" id="WP_110041625.1">
    <property type="nucleotide sequence ID" value="NZ_QGTL01000021.1"/>
</dbReference>
<evidence type="ECO:0000256" key="2">
    <source>
        <dbReference type="ARBA" id="ARBA00023002"/>
    </source>
</evidence>
<dbReference type="PROSITE" id="PS00687">
    <property type="entry name" value="ALDEHYDE_DEHYDR_GLU"/>
    <property type="match status" value="1"/>
</dbReference>
<evidence type="ECO:0000259" key="5">
    <source>
        <dbReference type="Pfam" id="PF00171"/>
    </source>
</evidence>
<evidence type="ECO:0000313" key="7">
    <source>
        <dbReference type="Proteomes" id="UP000246410"/>
    </source>
</evidence>
<dbReference type="InterPro" id="IPR016161">
    <property type="entry name" value="Ald_DH/histidinol_DH"/>
</dbReference>
<gene>
    <name evidence="6" type="ORF">DFR69_1214</name>
</gene>
<dbReference type="GO" id="GO:0016620">
    <property type="term" value="F:oxidoreductase activity, acting on the aldehyde or oxo group of donors, NAD or NADP as acceptor"/>
    <property type="evidence" value="ECO:0007669"/>
    <property type="project" value="InterPro"/>
</dbReference>
<dbReference type="Gene3D" id="3.40.605.10">
    <property type="entry name" value="Aldehyde Dehydrogenase, Chain A, domain 1"/>
    <property type="match status" value="1"/>
</dbReference>
<keyword evidence="7" id="KW-1185">Reference proteome</keyword>
<dbReference type="InterPro" id="IPR016163">
    <property type="entry name" value="Ald_DH_C"/>
</dbReference>
<dbReference type="InterPro" id="IPR015590">
    <property type="entry name" value="Aldehyde_DH_dom"/>
</dbReference>
<dbReference type="Proteomes" id="UP000246410">
    <property type="component" value="Unassembled WGS sequence"/>
</dbReference>
<evidence type="ECO:0000313" key="6">
    <source>
        <dbReference type="EMBL" id="PWV67554.1"/>
    </source>
</evidence>
<feature type="active site" evidence="3">
    <location>
        <position position="275"/>
    </location>
</feature>
<organism evidence="6 7">
    <name type="scientific">Nocardia neocaledoniensis</name>
    <dbReference type="NCBI Taxonomy" id="236511"/>
    <lineage>
        <taxon>Bacteria</taxon>
        <taxon>Bacillati</taxon>
        <taxon>Actinomycetota</taxon>
        <taxon>Actinomycetes</taxon>
        <taxon>Mycobacteriales</taxon>
        <taxon>Nocardiaceae</taxon>
        <taxon>Nocardia</taxon>
    </lineage>
</organism>
<sequence>MAINDFAADLDRTPASLHVAFGSSGGDGQLLIDGAWRDAASGARFDVVDPGTGDAVACLAEAGAADVDAAVAAARRAFEEERWLRLSAAQRGVVLWRAAELIEADIENLARLESLDVGMPISQARLMIGEAVNMFRYFAGWADKIHGRTADIGPAEMRFQGHTYKEPVGVAGLIVSWNAPMVGMAMKVPAALAAGCACVLKPSENASLTALALGRLLLRAGVPDGVVNVVTGGGTAGAALVAHDDVDKISFTGSTAVGRKIVQAAAGNLKKLSLELGGKSPVIVLSDADLDQVIPGVAKGIFWNSGQICTSGTRLFVHDSVYDRVVEGVAAEGRALKLGYGTDSAADLGPLISQQHLDRVHGYVTEGLAEGASLVSGGRRYGDQGFFYEPTVVADVTPAMRIVREEIFGPVIGAMSFTDLDEAITAANDTEYGLAGSVWTRDVAVAQRTARRLRTGRVGINVHRAGGAAMPIGGFKQSGWGRECGPDGVEEYLETKSVITLLDR</sequence>
<name>A0A317N0Z1_9NOCA</name>